<organism evidence="9 10">
    <name type="scientific">Desulfonema magnum</name>
    <dbReference type="NCBI Taxonomy" id="45655"/>
    <lineage>
        <taxon>Bacteria</taxon>
        <taxon>Pseudomonadati</taxon>
        <taxon>Thermodesulfobacteriota</taxon>
        <taxon>Desulfobacteria</taxon>
        <taxon>Desulfobacterales</taxon>
        <taxon>Desulfococcaceae</taxon>
        <taxon>Desulfonema</taxon>
    </lineage>
</organism>
<name>A0A975GLJ8_9BACT</name>
<dbReference type="InterPro" id="IPR001915">
    <property type="entry name" value="Peptidase_M48"/>
</dbReference>
<dbReference type="InterPro" id="IPR011990">
    <property type="entry name" value="TPR-like_helical_dom_sf"/>
</dbReference>
<keyword evidence="10" id="KW-1185">Reference proteome</keyword>
<evidence type="ECO:0000256" key="7">
    <source>
        <dbReference type="PROSITE-ProRule" id="PRU00339"/>
    </source>
</evidence>
<dbReference type="SUPFAM" id="SSF48452">
    <property type="entry name" value="TPR-like"/>
    <property type="match status" value="1"/>
</dbReference>
<evidence type="ECO:0000256" key="4">
    <source>
        <dbReference type="ARBA" id="ARBA00022801"/>
    </source>
</evidence>
<keyword evidence="2" id="KW-0645">Protease</keyword>
<dbReference type="GO" id="GO:0046872">
    <property type="term" value="F:metal ion binding"/>
    <property type="evidence" value="ECO:0007669"/>
    <property type="project" value="UniProtKB-KW"/>
</dbReference>
<evidence type="ECO:0000256" key="5">
    <source>
        <dbReference type="ARBA" id="ARBA00022833"/>
    </source>
</evidence>
<dbReference type="AlphaFoldDB" id="A0A975GLJ8"/>
<proteinExistence type="predicted"/>
<gene>
    <name evidence="9" type="ORF">dnm_009010</name>
</gene>
<keyword evidence="3" id="KW-0479">Metal-binding</keyword>
<dbReference type="GO" id="GO:0006515">
    <property type="term" value="P:protein quality control for misfolded or incompletely synthesized proteins"/>
    <property type="evidence" value="ECO:0007669"/>
    <property type="project" value="TreeGrafter"/>
</dbReference>
<accession>A0A975GLJ8</accession>
<dbReference type="GO" id="GO:0004222">
    <property type="term" value="F:metalloendopeptidase activity"/>
    <property type="evidence" value="ECO:0007669"/>
    <property type="project" value="InterPro"/>
</dbReference>
<dbReference type="PROSITE" id="PS50005">
    <property type="entry name" value="TPR"/>
    <property type="match status" value="1"/>
</dbReference>
<dbReference type="PANTHER" id="PTHR22726:SF18">
    <property type="entry name" value="PEPTIDASE M48 DOMAIN-CONTAINING PROTEIN"/>
    <property type="match status" value="1"/>
</dbReference>
<evidence type="ECO:0000256" key="1">
    <source>
        <dbReference type="ARBA" id="ARBA00001947"/>
    </source>
</evidence>
<feature type="repeat" description="TPR" evidence="7">
    <location>
        <begin position="490"/>
        <end position="523"/>
    </location>
</feature>
<comment type="cofactor">
    <cofactor evidence="1">
        <name>Zn(2+)</name>
        <dbReference type="ChEBI" id="CHEBI:29105"/>
    </cofactor>
</comment>
<keyword evidence="5" id="KW-0862">Zinc</keyword>
<sequence>MQFGNIFDLCKSEHFCQTVSLALRIIFLSKFISADRVNAELQTFSSLPGTDMKTVFIFLITGIFLASFPETSPVFSQEQYRDYWVRNYDILTAKDHPRVSRTRAIFNRVLAAADKRSNRYPKLLIINETGYPWAISLQDGTVILTQKAMENCYINADRETGDARLAFIFGHEMAHLAKDDFWHVSAFKALQDFGTGRKADQENRSLLLKTEDIENTSRAREIARKKELQADAYGILYTSMAGFDPLAIVDANGLNFFQEWISQLTEKTAHTYQIHSAPEHQVHPTPEQRAAFLLVNMRAVVNEIYLFDLGVRFCQIGRYEKGLALLEAFKEKYPCREVCNNLGLIHYEIAVRALAACDPNKAYQFKLATVLDTDTRAGRLVAVRGRECPRMTQFKAHIQYAIHDFKTACEKESSYLAARVNISSALIMDGNYSGALAALDDALKISADDPGVLCNRAVAMYLLGNSVKTDIFEQASEILKSVSNSNKGFSDAFYNLGRLLAEQDRKTEAKEIWERFIQFEPAGIYADMVREFPGMEAQALVTGKITSSHFAESSPVILGGCDKITEKQLEGFVRHPLGFGLISGDCYIKNSTRVFVLDYVVELVETPVRQKISVSSLKSAYGRPRRIISNPSGVKTFVYENFAADVENGVVNKVIHF</sequence>
<keyword evidence="4" id="KW-0378">Hydrolase</keyword>
<evidence type="ECO:0000256" key="6">
    <source>
        <dbReference type="ARBA" id="ARBA00023049"/>
    </source>
</evidence>
<dbReference type="Proteomes" id="UP000663722">
    <property type="component" value="Chromosome"/>
</dbReference>
<dbReference type="GO" id="GO:0016020">
    <property type="term" value="C:membrane"/>
    <property type="evidence" value="ECO:0007669"/>
    <property type="project" value="TreeGrafter"/>
</dbReference>
<dbReference type="InterPro" id="IPR051156">
    <property type="entry name" value="Mito/Outer_Membr_Metalloprot"/>
</dbReference>
<feature type="domain" description="Peptidase M48" evidence="8">
    <location>
        <begin position="103"/>
        <end position="293"/>
    </location>
</feature>
<evidence type="ECO:0000259" key="8">
    <source>
        <dbReference type="Pfam" id="PF01435"/>
    </source>
</evidence>
<dbReference type="KEGG" id="dmm:dnm_009010"/>
<evidence type="ECO:0000256" key="3">
    <source>
        <dbReference type="ARBA" id="ARBA00022723"/>
    </source>
</evidence>
<dbReference type="EMBL" id="CP061800">
    <property type="protein sequence ID" value="QTA84898.1"/>
    <property type="molecule type" value="Genomic_DNA"/>
</dbReference>
<dbReference type="Gene3D" id="1.25.40.10">
    <property type="entry name" value="Tetratricopeptide repeat domain"/>
    <property type="match status" value="1"/>
</dbReference>
<evidence type="ECO:0000313" key="9">
    <source>
        <dbReference type="EMBL" id="QTA84898.1"/>
    </source>
</evidence>
<protein>
    <submittedName>
        <fullName evidence="9">Peptidase, M48 family and tetratricopeptide repeat-containing</fullName>
    </submittedName>
</protein>
<reference evidence="9" key="1">
    <citation type="journal article" date="2021" name="Microb. Physiol.">
        <title>Proteogenomic Insights into the Physiology of Marine, Sulfate-Reducing, Filamentous Desulfonema limicola and Desulfonema magnum.</title>
        <authorList>
            <person name="Schnaars V."/>
            <person name="Wohlbrand L."/>
            <person name="Scheve S."/>
            <person name="Hinrichs C."/>
            <person name="Reinhardt R."/>
            <person name="Rabus R."/>
        </authorList>
    </citation>
    <scope>NUCLEOTIDE SEQUENCE</scope>
    <source>
        <strain evidence="9">4be13</strain>
    </source>
</reference>
<evidence type="ECO:0000313" key="10">
    <source>
        <dbReference type="Proteomes" id="UP000663722"/>
    </source>
</evidence>
<dbReference type="Pfam" id="PF01435">
    <property type="entry name" value="Peptidase_M48"/>
    <property type="match status" value="1"/>
</dbReference>
<dbReference type="Pfam" id="PF13174">
    <property type="entry name" value="TPR_6"/>
    <property type="match status" value="1"/>
</dbReference>
<evidence type="ECO:0000256" key="2">
    <source>
        <dbReference type="ARBA" id="ARBA00022670"/>
    </source>
</evidence>
<keyword evidence="6" id="KW-0482">Metalloprotease</keyword>
<dbReference type="InterPro" id="IPR019734">
    <property type="entry name" value="TPR_rpt"/>
</dbReference>
<keyword evidence="7" id="KW-0802">TPR repeat</keyword>
<dbReference type="PANTHER" id="PTHR22726">
    <property type="entry name" value="METALLOENDOPEPTIDASE OMA1"/>
    <property type="match status" value="1"/>
</dbReference>